<accession>A0A2D4P6V5</accession>
<protein>
    <submittedName>
        <fullName evidence="1">Uncharacterized protein</fullName>
    </submittedName>
</protein>
<proteinExistence type="predicted"/>
<evidence type="ECO:0000313" key="1">
    <source>
        <dbReference type="EMBL" id="LAB53029.1"/>
    </source>
</evidence>
<sequence length="109" mass="12720">MDQKKLCFEFPAQLLNSVYGLQCCISLEHNRLICLCFLSNICKHRRDFNSRTKYMANKKSKSKLGLCRLISSLQTVYSGFSCTSALGHDRSYLARIKQRFEYVCRYLDT</sequence>
<name>A0A2D4P6V5_MICSU</name>
<organism evidence="1">
    <name type="scientific">Micrurus surinamensis</name>
    <name type="common">Surinam coral snake</name>
    <dbReference type="NCBI Taxonomy" id="129470"/>
    <lineage>
        <taxon>Eukaryota</taxon>
        <taxon>Metazoa</taxon>
        <taxon>Chordata</taxon>
        <taxon>Craniata</taxon>
        <taxon>Vertebrata</taxon>
        <taxon>Euteleostomi</taxon>
        <taxon>Lepidosauria</taxon>
        <taxon>Squamata</taxon>
        <taxon>Bifurcata</taxon>
        <taxon>Unidentata</taxon>
        <taxon>Episquamata</taxon>
        <taxon>Toxicofera</taxon>
        <taxon>Serpentes</taxon>
        <taxon>Colubroidea</taxon>
        <taxon>Elapidae</taxon>
        <taxon>Elapinae</taxon>
        <taxon>Micrurus</taxon>
    </lineage>
</organism>
<dbReference type="AlphaFoldDB" id="A0A2D4P6V5"/>
<reference evidence="1" key="1">
    <citation type="submission" date="2017-07" db="EMBL/GenBank/DDBJ databases">
        <authorList>
            <person name="Mikheyev A."/>
            <person name="Grau M."/>
        </authorList>
    </citation>
    <scope>NUCLEOTIDE SEQUENCE</scope>
    <source>
        <tissue evidence="1">Venom_gland</tissue>
    </source>
</reference>
<dbReference type="EMBL" id="IACN01047315">
    <property type="protein sequence ID" value="LAB53028.1"/>
    <property type="molecule type" value="Transcribed_RNA"/>
</dbReference>
<dbReference type="EMBL" id="IACN01047316">
    <property type="protein sequence ID" value="LAB53029.1"/>
    <property type="molecule type" value="Transcribed_RNA"/>
</dbReference>
<reference evidence="1" key="2">
    <citation type="submission" date="2017-11" db="EMBL/GenBank/DDBJ databases">
        <title>Coralsnake Venomics: Analyses of Venom Gland Transcriptomes and Proteomes of Six Brazilian Taxa.</title>
        <authorList>
            <person name="Aird S.D."/>
            <person name="Jorge da Silva N."/>
            <person name="Qiu L."/>
            <person name="Villar-Briones A."/>
            <person name="Aparecida-Saddi V."/>
            <person name="Campos-Telles M.P."/>
            <person name="Grau M."/>
            <person name="Mikheyev A.S."/>
        </authorList>
    </citation>
    <scope>NUCLEOTIDE SEQUENCE</scope>
    <source>
        <tissue evidence="1">Venom_gland</tissue>
    </source>
</reference>